<keyword evidence="1" id="KW-0472">Membrane</keyword>
<name>X1IG76_9ZZZZ</name>
<gene>
    <name evidence="2" type="ORF">S03H2_38481</name>
</gene>
<keyword evidence="1" id="KW-1133">Transmembrane helix</keyword>
<feature type="non-terminal residue" evidence="2">
    <location>
        <position position="84"/>
    </location>
</feature>
<dbReference type="AlphaFoldDB" id="X1IG76"/>
<comment type="caution">
    <text evidence="2">The sequence shown here is derived from an EMBL/GenBank/DDBJ whole genome shotgun (WGS) entry which is preliminary data.</text>
</comment>
<feature type="transmembrane region" description="Helical" evidence="1">
    <location>
        <begin position="22"/>
        <end position="41"/>
    </location>
</feature>
<organism evidence="2">
    <name type="scientific">marine sediment metagenome</name>
    <dbReference type="NCBI Taxonomy" id="412755"/>
    <lineage>
        <taxon>unclassified sequences</taxon>
        <taxon>metagenomes</taxon>
        <taxon>ecological metagenomes</taxon>
    </lineage>
</organism>
<keyword evidence="1" id="KW-0812">Transmembrane</keyword>
<reference evidence="2" key="1">
    <citation type="journal article" date="2014" name="Front. Microbiol.">
        <title>High frequency of phylogenetically diverse reductive dehalogenase-homologous genes in deep subseafloor sedimentary metagenomes.</title>
        <authorList>
            <person name="Kawai M."/>
            <person name="Futagami T."/>
            <person name="Toyoda A."/>
            <person name="Takaki Y."/>
            <person name="Nishi S."/>
            <person name="Hori S."/>
            <person name="Arai W."/>
            <person name="Tsubouchi T."/>
            <person name="Morono Y."/>
            <person name="Uchiyama I."/>
            <person name="Ito T."/>
            <person name="Fujiyama A."/>
            <person name="Inagaki F."/>
            <person name="Takami H."/>
        </authorList>
    </citation>
    <scope>NUCLEOTIDE SEQUENCE</scope>
    <source>
        <strain evidence="2">Expedition CK06-06</strain>
    </source>
</reference>
<proteinExistence type="predicted"/>
<evidence type="ECO:0000256" key="1">
    <source>
        <dbReference type="SAM" id="Phobius"/>
    </source>
</evidence>
<dbReference type="EMBL" id="BARU01023731">
    <property type="protein sequence ID" value="GAH56548.1"/>
    <property type="molecule type" value="Genomic_DNA"/>
</dbReference>
<protein>
    <submittedName>
        <fullName evidence="2">Uncharacterized protein</fullName>
    </submittedName>
</protein>
<evidence type="ECO:0000313" key="2">
    <source>
        <dbReference type="EMBL" id="GAH56548.1"/>
    </source>
</evidence>
<accession>X1IG76</accession>
<sequence length="84" mass="9451">MRISERIHNTIEDWQAEWKDRLRGWLVAILSFGLDAFFKVLGTSAAPKLKPLIDSLEATGEVPPEFQPLLDELKAPKGEVAAMF</sequence>